<protein>
    <submittedName>
        <fullName evidence="6">Radical SAM protein</fullName>
    </submittedName>
</protein>
<name>A0A415DYA4_9FIRM</name>
<dbReference type="InterPro" id="IPR058240">
    <property type="entry name" value="rSAM_sf"/>
</dbReference>
<dbReference type="Gene3D" id="3.20.20.70">
    <property type="entry name" value="Aldolase class I"/>
    <property type="match status" value="1"/>
</dbReference>
<dbReference type="EMBL" id="QRMS01000004">
    <property type="protein sequence ID" value="RHJ85839.1"/>
    <property type="molecule type" value="Genomic_DNA"/>
</dbReference>
<dbReference type="GO" id="GO:0016740">
    <property type="term" value="F:transferase activity"/>
    <property type="evidence" value="ECO:0007669"/>
    <property type="project" value="TreeGrafter"/>
</dbReference>
<accession>A0A415DYA4</accession>
<dbReference type="AlphaFoldDB" id="A0A415DYA4"/>
<proteinExistence type="predicted"/>
<evidence type="ECO:0000256" key="2">
    <source>
        <dbReference type="ARBA" id="ARBA00022723"/>
    </source>
</evidence>
<reference evidence="6 7" key="1">
    <citation type="submission" date="2018-08" db="EMBL/GenBank/DDBJ databases">
        <title>A genome reference for cultivated species of the human gut microbiota.</title>
        <authorList>
            <person name="Zou Y."/>
            <person name="Xue W."/>
            <person name="Luo G."/>
        </authorList>
    </citation>
    <scope>NUCLEOTIDE SEQUENCE [LARGE SCALE GENOMIC DNA]</scope>
    <source>
        <strain evidence="6 7">AM07-24</strain>
    </source>
</reference>
<evidence type="ECO:0000313" key="6">
    <source>
        <dbReference type="EMBL" id="RHJ85839.1"/>
    </source>
</evidence>
<dbReference type="InterPro" id="IPR013785">
    <property type="entry name" value="Aldolase_TIM"/>
</dbReference>
<keyword evidence="7" id="KW-1185">Reference proteome</keyword>
<dbReference type="PROSITE" id="PS51918">
    <property type="entry name" value="RADICAL_SAM"/>
    <property type="match status" value="1"/>
</dbReference>
<gene>
    <name evidence="6" type="ORF">DW099_13405</name>
</gene>
<dbReference type="InterPro" id="IPR007197">
    <property type="entry name" value="rSAM"/>
</dbReference>
<organism evidence="6 7">
    <name type="scientific">Emergencia timonensis</name>
    <dbReference type="NCBI Taxonomy" id="1776384"/>
    <lineage>
        <taxon>Bacteria</taxon>
        <taxon>Bacillati</taxon>
        <taxon>Bacillota</taxon>
        <taxon>Clostridia</taxon>
        <taxon>Peptostreptococcales</taxon>
        <taxon>Anaerovoracaceae</taxon>
        <taxon>Emergencia</taxon>
    </lineage>
</organism>
<keyword evidence="1" id="KW-0949">S-adenosyl-L-methionine</keyword>
<dbReference type="GO" id="GO:0046872">
    <property type="term" value="F:metal ion binding"/>
    <property type="evidence" value="ECO:0007669"/>
    <property type="project" value="UniProtKB-KW"/>
</dbReference>
<sequence length="335" mass="36974">MKREITDLIDRVKADCLVGKPQKRDTIIALLDLEPGSQEYAYLCRAAREAAMVITGKEAYLWGAIGVDFAPCSMNCTFCSLGEAWGIVNHEVSYSEEEIIQQIRQYVSCGVRFIVLRTTEFYSVDTLCQFIKDIRAQVAGEYELVLNIGEFDVQTANKIYESGVSGIYHALRLGEGRDTAFDPAQRNDTLNSVHRSPLKLIHLLEPVGMEHTSEEIADVFLNSLQHGVVISGAMARIPVKGTPLGEKPQVSDQRLAQIVAVTRLCGGKSVPDICVHPPSKEAVMAGANVVVVERGAVPRDGSVAEELWNGFDCQKAKDLLTECGYEVVQKRDQER</sequence>
<dbReference type="OrthoDB" id="5405220at2"/>
<keyword evidence="2" id="KW-0479">Metal-binding</keyword>
<dbReference type="RefSeq" id="WP_118336023.1">
    <property type="nucleotide sequence ID" value="NZ_AP025567.1"/>
</dbReference>
<dbReference type="SFLD" id="SFLDS00029">
    <property type="entry name" value="Radical_SAM"/>
    <property type="match status" value="1"/>
</dbReference>
<evidence type="ECO:0000256" key="3">
    <source>
        <dbReference type="ARBA" id="ARBA00023004"/>
    </source>
</evidence>
<dbReference type="STRING" id="1776384.GCA_900086585_02077"/>
<dbReference type="Proteomes" id="UP000284841">
    <property type="component" value="Unassembled WGS sequence"/>
</dbReference>
<dbReference type="GO" id="GO:0051536">
    <property type="term" value="F:iron-sulfur cluster binding"/>
    <property type="evidence" value="ECO:0007669"/>
    <property type="project" value="UniProtKB-KW"/>
</dbReference>
<dbReference type="PANTHER" id="PTHR43726:SF1">
    <property type="entry name" value="BIOTIN SYNTHASE"/>
    <property type="match status" value="1"/>
</dbReference>
<keyword evidence="4" id="KW-0411">Iron-sulfur</keyword>
<dbReference type="InterPro" id="IPR034422">
    <property type="entry name" value="HydE/PylB-like"/>
</dbReference>
<evidence type="ECO:0000256" key="1">
    <source>
        <dbReference type="ARBA" id="ARBA00022691"/>
    </source>
</evidence>
<feature type="domain" description="Radical SAM core" evidence="5">
    <location>
        <begin position="55"/>
        <end position="268"/>
    </location>
</feature>
<evidence type="ECO:0000313" key="7">
    <source>
        <dbReference type="Proteomes" id="UP000284841"/>
    </source>
</evidence>
<comment type="caution">
    <text evidence="6">The sequence shown here is derived from an EMBL/GenBank/DDBJ whole genome shotgun (WGS) entry which is preliminary data.</text>
</comment>
<evidence type="ECO:0000256" key="4">
    <source>
        <dbReference type="ARBA" id="ARBA00023014"/>
    </source>
</evidence>
<dbReference type="SUPFAM" id="SSF102114">
    <property type="entry name" value="Radical SAM enzymes"/>
    <property type="match status" value="1"/>
</dbReference>
<evidence type="ECO:0000259" key="5">
    <source>
        <dbReference type="PROSITE" id="PS51918"/>
    </source>
</evidence>
<dbReference type="PANTHER" id="PTHR43726">
    <property type="entry name" value="3-METHYLORNITHINE SYNTHASE"/>
    <property type="match status" value="1"/>
</dbReference>
<keyword evidence="3" id="KW-0408">Iron</keyword>